<dbReference type="SUPFAM" id="SSF53474">
    <property type="entry name" value="alpha/beta-Hydrolases"/>
    <property type="match status" value="1"/>
</dbReference>
<keyword evidence="2" id="KW-0378">Hydrolase</keyword>
<evidence type="ECO:0000256" key="1">
    <source>
        <dbReference type="SAM" id="MobiDB-lite"/>
    </source>
</evidence>
<sequence>MTVTTTDATTTSADGTTLAYDTTAADGTTLAHDTTAADGTTLAHDTTAASDATTDGASTKGRTSTNGRASTNDGRSPAGRTHTTRPTDPAGRTDLAQALVVVDGALTRRLQGVLPLAALLPVVVVRYDRRGRGGSSDTPPYAVEREIEDLAAVIDTVGGRAALLGVASGAFLALRAAADLGPHRVVAVAAYEAPYDVASGGPAADPRQIHGVEERVGAGDPGGAVEVFLDVLGMPARYLTRMRSSPSWASLEAVAPTLAYDGRVMRSVTGGEGALVARWQEVTQPVLVADGGASAAFVRAAGDSLARALPHAHRVTLLECGPESGHDVDAAALAPALGALLRHGLVDCPG</sequence>
<dbReference type="InterPro" id="IPR029058">
    <property type="entry name" value="AB_hydrolase_fold"/>
</dbReference>
<feature type="compositionally biased region" description="Polar residues" evidence="1">
    <location>
        <begin position="60"/>
        <end position="74"/>
    </location>
</feature>
<dbReference type="EMBL" id="JAKGSG010000021">
    <property type="protein sequence ID" value="MCF4120475.1"/>
    <property type="molecule type" value="Genomic_DNA"/>
</dbReference>
<dbReference type="Proteomes" id="UP001165405">
    <property type="component" value="Unassembled WGS sequence"/>
</dbReference>
<dbReference type="Gene3D" id="3.40.50.1820">
    <property type="entry name" value="alpha/beta hydrolase"/>
    <property type="match status" value="1"/>
</dbReference>
<proteinExistence type="predicted"/>
<dbReference type="AlphaFoldDB" id="A0AA41QBM4"/>
<keyword evidence="3" id="KW-1185">Reference proteome</keyword>
<feature type="region of interest" description="Disordered" evidence="1">
    <location>
        <begin position="47"/>
        <end position="92"/>
    </location>
</feature>
<feature type="compositionally biased region" description="Low complexity" evidence="1">
    <location>
        <begin position="47"/>
        <end position="59"/>
    </location>
</feature>
<dbReference type="GO" id="GO:0016787">
    <property type="term" value="F:hydrolase activity"/>
    <property type="evidence" value="ECO:0007669"/>
    <property type="project" value="UniProtKB-KW"/>
</dbReference>
<organism evidence="2 3">
    <name type="scientific">Antribacter soli</name>
    <dbReference type="NCBI Taxonomy" id="2910976"/>
    <lineage>
        <taxon>Bacteria</taxon>
        <taxon>Bacillati</taxon>
        <taxon>Actinomycetota</taxon>
        <taxon>Actinomycetes</taxon>
        <taxon>Micrococcales</taxon>
        <taxon>Promicromonosporaceae</taxon>
        <taxon>Antribacter</taxon>
    </lineage>
</organism>
<name>A0AA41QBM4_9MICO</name>
<protein>
    <submittedName>
        <fullName evidence="2">Alpha/beta hydrolase</fullName>
    </submittedName>
</protein>
<gene>
    <name evidence="2" type="ORF">L1785_05750</name>
</gene>
<reference evidence="2" key="1">
    <citation type="submission" date="2022-01" db="EMBL/GenBank/DDBJ databases">
        <title>Antribacter sp. nov., isolated from Guizhou of China.</title>
        <authorList>
            <person name="Chengliang C."/>
            <person name="Ya Z."/>
        </authorList>
    </citation>
    <scope>NUCLEOTIDE SEQUENCE</scope>
    <source>
        <strain evidence="2">KLBMP 9083</strain>
    </source>
</reference>
<accession>A0AA41QBM4</accession>
<evidence type="ECO:0000313" key="2">
    <source>
        <dbReference type="EMBL" id="MCF4120475.1"/>
    </source>
</evidence>
<evidence type="ECO:0000313" key="3">
    <source>
        <dbReference type="Proteomes" id="UP001165405"/>
    </source>
</evidence>
<dbReference type="RefSeq" id="WP_236088245.1">
    <property type="nucleotide sequence ID" value="NZ_JAKGSG010000021.1"/>
</dbReference>
<comment type="caution">
    <text evidence="2">The sequence shown here is derived from an EMBL/GenBank/DDBJ whole genome shotgun (WGS) entry which is preliminary data.</text>
</comment>